<keyword evidence="2" id="KW-0547">Nucleotide-binding</keyword>
<dbReference type="STRING" id="1121105.GCA_000421665_00588"/>
<dbReference type="Gene3D" id="3.40.50.300">
    <property type="entry name" value="P-loop containing nucleotide triphosphate hydrolases"/>
    <property type="match status" value="3"/>
</dbReference>
<evidence type="ECO:0000259" key="10">
    <source>
        <dbReference type="Pfam" id="PF12705"/>
    </source>
</evidence>
<evidence type="ECO:0000256" key="4">
    <source>
        <dbReference type="ARBA" id="ARBA00022801"/>
    </source>
</evidence>
<dbReference type="Proteomes" id="UP000262195">
    <property type="component" value="Unassembled WGS sequence"/>
</dbReference>
<dbReference type="InterPro" id="IPR038726">
    <property type="entry name" value="PDDEXK_AddAB-type"/>
</dbReference>
<evidence type="ECO:0000256" key="3">
    <source>
        <dbReference type="ARBA" id="ARBA00022763"/>
    </source>
</evidence>
<dbReference type="InterPro" id="IPR049035">
    <property type="entry name" value="ADDB_N"/>
</dbReference>
<evidence type="ECO:0000256" key="8">
    <source>
        <dbReference type="ARBA" id="ARBA00023125"/>
    </source>
</evidence>
<evidence type="ECO:0000256" key="2">
    <source>
        <dbReference type="ARBA" id="ARBA00022741"/>
    </source>
</evidence>
<dbReference type="EMBL" id="DQHO01000031">
    <property type="protein sequence ID" value="HCS94034.1"/>
    <property type="molecule type" value="Genomic_DNA"/>
</dbReference>
<evidence type="ECO:0000313" key="12">
    <source>
        <dbReference type="EMBL" id="HCS94034.1"/>
    </source>
</evidence>
<keyword evidence="6" id="KW-0269">Exonuclease</keyword>
<keyword evidence="4" id="KW-0378">Hydrolase</keyword>
<evidence type="ECO:0000256" key="6">
    <source>
        <dbReference type="ARBA" id="ARBA00022839"/>
    </source>
</evidence>
<dbReference type="GO" id="GO:0004527">
    <property type="term" value="F:exonuclease activity"/>
    <property type="evidence" value="ECO:0007669"/>
    <property type="project" value="UniProtKB-KW"/>
</dbReference>
<evidence type="ECO:0000256" key="7">
    <source>
        <dbReference type="ARBA" id="ARBA00022840"/>
    </source>
</evidence>
<dbReference type="Pfam" id="PF12705">
    <property type="entry name" value="PDDEXK_1"/>
    <property type="match status" value="1"/>
</dbReference>
<dbReference type="AlphaFoldDB" id="A0A3D4S5D1"/>
<dbReference type="GO" id="GO:0006310">
    <property type="term" value="P:DNA recombination"/>
    <property type="evidence" value="ECO:0007669"/>
    <property type="project" value="TreeGrafter"/>
</dbReference>
<evidence type="ECO:0000256" key="5">
    <source>
        <dbReference type="ARBA" id="ARBA00022806"/>
    </source>
</evidence>
<sequence length="1163" mass="134991">MSLIFSFYEIDDNPQRLIKPLIKKGSETAEKQLILVPEHIKFEAERDYIGSLSEQGSASFNTKVFSISRFLWYLLRYDDIYNFEIPSGITETLLLSQAINSVSEELTIYKNASQYPDFITKISEVMSELTSGNLTIDELISLDQDSKASHENILLQQKLQDISKIIKSYNALLPKNYCLRQRYQERAITLIKEVMRNTDVYISHFYRFNPEEIKLIMAMASHNDVTIYLTGDQKMVNDSNVSLFDPYDIPKRTYQTLLVEARKENIPLYHHFSSRTNREELQLAETWLKIFETTKEQKKRVNVSQDIHLVNYLNLEEEAIQVLKEIKGLVEEQGYRYKDILIATRQLSRYKLVLPKLLKEGQIPFLWDEPEKMADHPLVTLIESLKKITTTSWTRSDLLVLLRNQFFSIPCDYPEISSEVTHTGSSTLNQSENLALKTDIIKAFESQVDYLDILLEGFGVDERHPLIVEDWVSEQEIRKMLIDLDDEAIKRLENFYKQVMNLISDIRQRFSKLMDMSQFATVLKKFLIDYGVVDQLNYWRDVAIEMNEIELSKHHEQVFKVLQDFMVEMVQYHTTEKELTVSYFDILLDLFSRTNYKLPPTRLDQLVVTTIDAVQYQPRKAIFIIGLTQDVLPLSPPVSSLFNESERDALASVMPNDKDLKPPFKQKIAAEPYILALVLKLASERLHLSSFQFGEEGEEIKDSPYLTQIATAFEVVPVKARANYVSTSEVVNRYLGDMQFRQVFLTYLNRIGGYDHLISRIMSAFSWSNIPQKLPERIAQDLYGTNLHLSVSQLESFYKDPYNYFLKYGLKLQERPTYEPTVLEKGTLAHFMLDEFWKEIISGDLQLETREPKDLKAALSDVISRSIDNKAVNPAIIRRFNYNNYTAFMLERLKETISQVLFAQLELQQDLIPHDVMTETVFGDQHDKSFIAPKYSLSNGGVATLRGRIDRLERFFFQDKSYIYVSDYKSSGKKIDLTRIYDGVDLQLLIYLDVALKKFNQSQTLGMSYVSLKSRYIEHTYSTLSAEDQAKEFLKKRLNDFRAESMVLNETDVLCSIDHRLNIDNSSRVFKTKLKKNGELTKNSAVQSKESFDTLLAYANRLVVEAAERILKGDISLAPLEDTLVDTVKEGIYYPISLFDPSLPKNYYRPKSKDITIDHFKKL</sequence>
<gene>
    <name evidence="12" type="ORF">DIW15_04940</name>
</gene>
<dbReference type="GO" id="GO:0004386">
    <property type="term" value="F:helicase activity"/>
    <property type="evidence" value="ECO:0007669"/>
    <property type="project" value="UniProtKB-KW"/>
</dbReference>
<evidence type="ECO:0000313" key="13">
    <source>
        <dbReference type="Proteomes" id="UP000262195"/>
    </source>
</evidence>
<dbReference type="GO" id="GO:0005524">
    <property type="term" value="F:ATP binding"/>
    <property type="evidence" value="ECO:0007669"/>
    <property type="project" value="UniProtKB-KW"/>
</dbReference>
<dbReference type="Pfam" id="PF21445">
    <property type="entry name" value="ADDB_N"/>
    <property type="match status" value="1"/>
</dbReference>
<keyword evidence="1" id="KW-0540">Nuclease</keyword>
<name>A0A3D4S5D1_9ENTE</name>
<keyword evidence="7" id="KW-0067">ATP-binding</keyword>
<dbReference type="GO" id="GO:0006281">
    <property type="term" value="P:DNA repair"/>
    <property type="evidence" value="ECO:0007669"/>
    <property type="project" value="UniProtKB-KW"/>
</dbReference>
<reference evidence="12 13" key="1">
    <citation type="journal article" date="2018" name="Nat. Biotechnol.">
        <title>A standardized bacterial taxonomy based on genome phylogeny substantially revises the tree of life.</title>
        <authorList>
            <person name="Parks D.H."/>
            <person name="Chuvochina M."/>
            <person name="Waite D.W."/>
            <person name="Rinke C."/>
            <person name="Skarshewski A."/>
            <person name="Chaumeil P.A."/>
            <person name="Hugenholtz P."/>
        </authorList>
    </citation>
    <scope>NUCLEOTIDE SEQUENCE [LARGE SCALE GENOMIC DNA]</scope>
    <source>
        <strain evidence="12">UBA11306</strain>
    </source>
</reference>
<keyword evidence="3" id="KW-0227">DNA damage</keyword>
<comment type="caution">
    <text evidence="12">The sequence shown here is derived from an EMBL/GenBank/DDBJ whole genome shotgun (WGS) entry which is preliminary data.</text>
</comment>
<dbReference type="PANTHER" id="PTHR30591">
    <property type="entry name" value="RECBCD ENZYME SUBUNIT RECC"/>
    <property type="match status" value="1"/>
</dbReference>
<feature type="domain" description="ATP-dependent helicase/deoxyribonuclease subunit B N-terminal" evidence="11">
    <location>
        <begin position="27"/>
        <end position="277"/>
    </location>
</feature>
<feature type="domain" description="PD-(D/E)XK endonuclease-like" evidence="10">
    <location>
        <begin position="788"/>
        <end position="1119"/>
    </location>
</feature>
<dbReference type="InterPro" id="IPR027417">
    <property type="entry name" value="P-loop_NTPase"/>
</dbReference>
<keyword evidence="5" id="KW-0347">Helicase</keyword>
<accession>A0A3D4S5D1</accession>
<protein>
    <submittedName>
        <fullName evidence="12">Uncharacterized protein</fullName>
    </submittedName>
</protein>
<proteinExistence type="predicted"/>
<keyword evidence="9" id="KW-0234">DNA repair</keyword>
<organism evidence="12 13">
    <name type="scientific">Bavariicoccus seileri</name>
    <dbReference type="NCBI Taxonomy" id="549685"/>
    <lineage>
        <taxon>Bacteria</taxon>
        <taxon>Bacillati</taxon>
        <taxon>Bacillota</taxon>
        <taxon>Bacilli</taxon>
        <taxon>Lactobacillales</taxon>
        <taxon>Enterococcaceae</taxon>
        <taxon>Bavariicoccus</taxon>
    </lineage>
</organism>
<keyword evidence="8" id="KW-0238">DNA-binding</keyword>
<dbReference type="GO" id="GO:0003677">
    <property type="term" value="F:DNA binding"/>
    <property type="evidence" value="ECO:0007669"/>
    <property type="project" value="UniProtKB-KW"/>
</dbReference>
<evidence type="ECO:0000256" key="9">
    <source>
        <dbReference type="ARBA" id="ARBA00023204"/>
    </source>
</evidence>
<dbReference type="SUPFAM" id="SSF52540">
    <property type="entry name" value="P-loop containing nucleoside triphosphate hydrolases"/>
    <property type="match status" value="1"/>
</dbReference>
<evidence type="ECO:0000256" key="1">
    <source>
        <dbReference type="ARBA" id="ARBA00022722"/>
    </source>
</evidence>
<evidence type="ECO:0000259" key="11">
    <source>
        <dbReference type="Pfam" id="PF21445"/>
    </source>
</evidence>
<dbReference type="PANTHER" id="PTHR30591:SF1">
    <property type="entry name" value="RECBCD ENZYME SUBUNIT RECC"/>
    <property type="match status" value="1"/>
</dbReference>